<keyword evidence="1" id="KW-1133">Transmembrane helix</keyword>
<sequence>MDKLWFRPLVWLDYRLAVLFAVIIPTILIIWSLAKSSEAIERLLIIYWRVASLLMITIYFMIPSWPIAFVTGFAAKILIPLSLWFWVDLNDEIKDLPPTFLKFVTTTWRWAMTIYCGIGVVMIMPFLACAFGSQALDKSFCEVWFQAPWRYKELMHANASPGFLGFLGVLGLITYVLYFLYFLVFRLGKQGRSALEQ</sequence>
<feature type="transmembrane region" description="Helical" evidence="1">
    <location>
        <begin position="46"/>
        <end position="62"/>
    </location>
</feature>
<feature type="transmembrane region" description="Helical" evidence="1">
    <location>
        <begin position="14"/>
        <end position="34"/>
    </location>
</feature>
<evidence type="ECO:0000256" key="1">
    <source>
        <dbReference type="SAM" id="Phobius"/>
    </source>
</evidence>
<evidence type="ECO:0000313" key="2">
    <source>
        <dbReference type="EMBL" id="UXE59501.1"/>
    </source>
</evidence>
<feature type="transmembrane region" description="Helical" evidence="1">
    <location>
        <begin position="68"/>
        <end position="87"/>
    </location>
</feature>
<keyword evidence="1" id="KW-0812">Transmembrane</keyword>
<dbReference type="InterPro" id="IPR021515">
    <property type="entry name" value="DUF3177"/>
</dbReference>
<dbReference type="AlphaFoldDB" id="A0A977PU09"/>
<feature type="transmembrane region" description="Helical" evidence="1">
    <location>
        <begin position="163"/>
        <end position="184"/>
    </location>
</feature>
<dbReference type="Pfam" id="PF11375">
    <property type="entry name" value="DUF3177"/>
    <property type="match status" value="1"/>
</dbReference>
<accession>A0A977PU09</accession>
<gene>
    <name evidence="2" type="ORF">KA717_27455</name>
</gene>
<keyword evidence="1" id="KW-0472">Membrane</keyword>
<name>A0A977PU09_9CYAN</name>
<dbReference type="KEGG" id="wna:KA717_27455"/>
<organism evidence="2">
    <name type="scientific">Woronichinia naegeliana WA131</name>
    <dbReference type="NCBI Taxonomy" id="2824559"/>
    <lineage>
        <taxon>Bacteria</taxon>
        <taxon>Bacillati</taxon>
        <taxon>Cyanobacteriota</taxon>
        <taxon>Cyanophyceae</taxon>
        <taxon>Synechococcales</taxon>
        <taxon>Coelosphaeriaceae</taxon>
        <taxon>Woronichinia</taxon>
    </lineage>
</organism>
<dbReference type="EMBL" id="CP073041">
    <property type="protein sequence ID" value="UXE59501.1"/>
    <property type="molecule type" value="Genomic_DNA"/>
</dbReference>
<protein>
    <submittedName>
        <fullName evidence="2">DUF3177 family protein</fullName>
    </submittedName>
</protein>
<proteinExistence type="predicted"/>
<feature type="transmembrane region" description="Helical" evidence="1">
    <location>
        <begin position="108"/>
        <end position="128"/>
    </location>
</feature>
<dbReference type="Proteomes" id="UP001065613">
    <property type="component" value="Chromosome"/>
</dbReference>
<reference evidence="2" key="1">
    <citation type="submission" date="2021-04" db="EMBL/GenBank/DDBJ databases">
        <title>Genome sequence of Woronichinia naegeliana from Washington state freshwater lake bloom.</title>
        <authorList>
            <person name="Dreher T.W."/>
        </authorList>
    </citation>
    <scope>NUCLEOTIDE SEQUENCE</scope>
    <source>
        <strain evidence="2">WA131</strain>
    </source>
</reference>